<evidence type="ECO:0000313" key="3">
    <source>
        <dbReference type="Proteomes" id="UP000198876"/>
    </source>
</evidence>
<feature type="transmembrane region" description="Helical" evidence="1">
    <location>
        <begin position="26"/>
        <end position="50"/>
    </location>
</feature>
<proteinExistence type="predicted"/>
<keyword evidence="1" id="KW-0812">Transmembrane</keyword>
<dbReference type="OrthoDB" id="204569at2157"/>
<evidence type="ECO:0008006" key="4">
    <source>
        <dbReference type="Google" id="ProtNLM"/>
    </source>
</evidence>
<feature type="transmembrane region" description="Helical" evidence="1">
    <location>
        <begin position="56"/>
        <end position="78"/>
    </location>
</feature>
<protein>
    <recommendedName>
        <fullName evidence="4">Integral membrane protein</fullName>
    </recommendedName>
</protein>
<reference evidence="3" key="1">
    <citation type="submission" date="2016-10" db="EMBL/GenBank/DDBJ databases">
        <authorList>
            <person name="Varghese N."/>
            <person name="Submissions S."/>
        </authorList>
    </citation>
    <scope>NUCLEOTIDE SEQUENCE [LARGE SCALE GENOMIC DNA]</scope>
    <source>
        <strain evidence="3">CGMCC 1.7739</strain>
    </source>
</reference>
<evidence type="ECO:0000256" key="1">
    <source>
        <dbReference type="SAM" id="Phobius"/>
    </source>
</evidence>
<accession>A0A1I2WS07</accession>
<sequence length="86" mass="8829">MPPSRPFVDSEGSIDITQVLDEARTLASLVGLVVAASLVPLVLVLVGGVIPGLGVLFVALAYIVLVIGGGIVLMYVIARGMQLSVK</sequence>
<keyword evidence="1" id="KW-1133">Transmembrane helix</keyword>
<gene>
    <name evidence="2" type="ORF">SAMN04488063_3647</name>
</gene>
<evidence type="ECO:0000313" key="2">
    <source>
        <dbReference type="EMBL" id="SFH03487.1"/>
    </source>
</evidence>
<dbReference type="EMBL" id="FOOQ01000009">
    <property type="protein sequence ID" value="SFH03487.1"/>
    <property type="molecule type" value="Genomic_DNA"/>
</dbReference>
<organism evidence="2 3">
    <name type="scientific">Halopelagius inordinatus</name>
    <dbReference type="NCBI Taxonomy" id="553467"/>
    <lineage>
        <taxon>Archaea</taxon>
        <taxon>Methanobacteriati</taxon>
        <taxon>Methanobacteriota</taxon>
        <taxon>Stenosarchaea group</taxon>
        <taxon>Halobacteria</taxon>
        <taxon>Halobacteriales</taxon>
        <taxon>Haloferacaceae</taxon>
    </lineage>
</organism>
<name>A0A1I2WS07_9EURY</name>
<keyword evidence="1" id="KW-0472">Membrane</keyword>
<dbReference type="Proteomes" id="UP000198876">
    <property type="component" value="Unassembled WGS sequence"/>
</dbReference>
<dbReference type="RefSeq" id="WP_092893992.1">
    <property type="nucleotide sequence ID" value="NZ_FOOQ01000009.1"/>
</dbReference>
<keyword evidence="3" id="KW-1185">Reference proteome</keyword>
<dbReference type="AlphaFoldDB" id="A0A1I2WS07"/>